<dbReference type="Pfam" id="PF12739">
    <property type="entry name" value="TRAPPC-Trs85"/>
    <property type="match status" value="1"/>
</dbReference>
<feature type="domain" description="TPPC8 third Ig-like" evidence="4">
    <location>
        <begin position="1001"/>
        <end position="1171"/>
    </location>
</feature>
<dbReference type="InterPro" id="IPR057651">
    <property type="entry name" value="Ig_TPPC8_C"/>
</dbReference>
<keyword evidence="6" id="KW-1185">Reference proteome</keyword>
<dbReference type="InterPro" id="IPR058540">
    <property type="entry name" value="Ig_TPPC8_3rd"/>
</dbReference>
<feature type="domain" description="TPPC8 second Ig-like" evidence="2">
    <location>
        <begin position="888"/>
        <end position="998"/>
    </location>
</feature>
<proteinExistence type="predicted"/>
<dbReference type="PANTHER" id="PTHR12975:SF6">
    <property type="entry name" value="TRAFFICKING PROTEIN PARTICLE COMPLEX SUBUNIT 8"/>
    <property type="match status" value="1"/>
</dbReference>
<dbReference type="InterPro" id="IPR058538">
    <property type="entry name" value="Ig_TPPC8_2nd"/>
</dbReference>
<evidence type="ECO:0000259" key="2">
    <source>
        <dbReference type="Pfam" id="PF24544"/>
    </source>
</evidence>
<dbReference type="EMBL" id="OV121139">
    <property type="protein sequence ID" value="CAH0562044.1"/>
    <property type="molecule type" value="Genomic_DNA"/>
</dbReference>
<sequence>MAQCKQTPQEFIKNVFTPQIAVLTTQEADLSCKKNNLSFIDLLQPFSKLNSDVHYKDPNGVVISIRNMKLTFLDVNSRPPQTTLARKFLNNSVSEAQDPRETCYKIGGYSLDIPSYTPWYEAWRDTFLRVQYPSDHEYTKHFLACMLVASSNDPNPLEAINQLNQQLIKMQSTAPGKLPKWFSSNILKYYVILEDIKEPNTTIITEAISTLKSTYGASNCFLLGMNSRPPGSAVDHFPDPWSQFISNKIDGGVIGEKSSDSSPNSARSSMVHCEVAQEANENKSSTFVDYHPLSPDTEDLTMHDIIDSKKEAPVELLDAKTHGKFISNEDVEQIKLMIFEFTRSCLMPYISSQMVQLNDVVSNKKGMSKSLFSATKRWFSTSKPGTGGSSSSSAAVALNNLIYAIDAPELQVRKLGDLYFMFGNYAAAFQAYHLAKRDYNTDQAWLYYAGALEMAALSAFMSGDWNRKAFDYMEESIITYLNTCKLPQFATRATILSSECLKFKSQYGDAALHLIRMTSEDSDLRSALLLEQAAYCFLQSKMVRKYAFHMVLAGHRFSKAAQKKHTLRSYKQAFSIYENTGWDLATDHIHYTIGRQANILQQYHQAVSSFSNLLTESSKQTAQQQALFLKEYLTILSNKLKSSKEEVEIPLLPVPKLESDSIKVLVGPSQPLTTPGRIPAAAISFDRPEDAQSEVRWNRLEEMLVTEAEGNAPMIFKPTSTLHTFNKLQKNLTTNPPMAIVNEPIQIQITMANILQTVLNLKDIYLIWTFSSNESEIISNDVNTTRNTDDFVKTHVNKAAIIEGNQKLDVTLSLTPLVTGKITILGVCYTITTTDTIFIKGKQFIDIPTLPTKSQAAGTTKLEINVVPSAPCLQVTFSELNLDLLTNEMQRVSVELKNSGSVGLKNILMATSSPNLLSSCEFKSAQYYPGERVMSKEKWARKNHITSVPLAEGKLEPDQNVSIHLWVKAPNVKGPAPIDLLLYYENMHPNAIPKYRLVRHSWNLTVQESISMDITLQESHNSNKVEELVMAIKATNLNEVHSSISTEVTLLNIGVYSKYWKLMKNIVTPKYINLSTQESAHILLKSKRVNKEKPKFSIMPLYSSERKHIQHLNNACLSFAVKTEQYKSTLTESESIASDFDSDQFKDGLVFLQWQALVTDATSKKIVYGQNLLPLQLNRYKPAAQITREVDALCVDINDKLSEKIVEHHMKILQKQLTYNLLFTSTVLHDFNKKTLCIVPVKLQLHSVSEEEILVTVNTIDTCVQINYLHANIAYPLASSQFRWLGKNKIMKKMYPLSTSTVRLNMAVSGPGIFNLGARIQILCRPKDCSNVDRKNSVVQSCELQSSLVVKQVENLS</sequence>
<dbReference type="GO" id="GO:1990072">
    <property type="term" value="C:TRAPPIII protein complex"/>
    <property type="evidence" value="ECO:0007669"/>
    <property type="project" value="TreeGrafter"/>
</dbReference>
<evidence type="ECO:0000313" key="5">
    <source>
        <dbReference type="EMBL" id="CAH0562044.1"/>
    </source>
</evidence>
<protein>
    <recommendedName>
        <fullName evidence="7">Trafficking protein particle complex subunit 8</fullName>
    </recommendedName>
</protein>
<evidence type="ECO:0000259" key="4">
    <source>
        <dbReference type="Pfam" id="PF24546"/>
    </source>
</evidence>
<dbReference type="Pfam" id="PF24542">
    <property type="entry name" value="Ig_TPPC8_C"/>
    <property type="match status" value="1"/>
</dbReference>
<reference evidence="5" key="1">
    <citation type="submission" date="2021-12" db="EMBL/GenBank/DDBJ databases">
        <authorList>
            <person name="King R."/>
        </authorList>
    </citation>
    <scope>NUCLEOTIDE SEQUENCE</scope>
</reference>
<dbReference type="Pfam" id="PF24544">
    <property type="entry name" value="Ig_TPPC8_2nd"/>
    <property type="match status" value="1"/>
</dbReference>
<evidence type="ECO:0008006" key="7">
    <source>
        <dbReference type="Google" id="ProtNLM"/>
    </source>
</evidence>
<evidence type="ECO:0000259" key="3">
    <source>
        <dbReference type="Pfam" id="PF24545"/>
    </source>
</evidence>
<dbReference type="InterPro" id="IPR024420">
    <property type="entry name" value="TRAPP_III_complex_Trs85"/>
</dbReference>
<evidence type="ECO:0000259" key="1">
    <source>
        <dbReference type="Pfam" id="PF24542"/>
    </source>
</evidence>
<feature type="domain" description="TPPC8 C-terminal Ig-like" evidence="1">
    <location>
        <begin position="1217"/>
        <end position="1325"/>
    </location>
</feature>
<dbReference type="Pfam" id="PF24545">
    <property type="entry name" value="Ig_TPPC8_1st"/>
    <property type="match status" value="1"/>
</dbReference>
<organism evidence="5 6">
    <name type="scientific">Brassicogethes aeneus</name>
    <name type="common">Rape pollen beetle</name>
    <name type="synonym">Meligethes aeneus</name>
    <dbReference type="NCBI Taxonomy" id="1431903"/>
    <lineage>
        <taxon>Eukaryota</taxon>
        <taxon>Metazoa</taxon>
        <taxon>Ecdysozoa</taxon>
        <taxon>Arthropoda</taxon>
        <taxon>Hexapoda</taxon>
        <taxon>Insecta</taxon>
        <taxon>Pterygota</taxon>
        <taxon>Neoptera</taxon>
        <taxon>Endopterygota</taxon>
        <taxon>Coleoptera</taxon>
        <taxon>Polyphaga</taxon>
        <taxon>Cucujiformia</taxon>
        <taxon>Nitidulidae</taxon>
        <taxon>Meligethinae</taxon>
        <taxon>Brassicogethes</taxon>
    </lineage>
</organism>
<dbReference type="PANTHER" id="PTHR12975">
    <property type="entry name" value="TRANSPORT PROTEIN TRAPP"/>
    <property type="match status" value="1"/>
</dbReference>
<evidence type="ECO:0000313" key="6">
    <source>
        <dbReference type="Proteomes" id="UP001154078"/>
    </source>
</evidence>
<dbReference type="InterPro" id="IPR058541">
    <property type="entry name" value="Ig_TPPC8_1st"/>
</dbReference>
<name>A0A9P0BF16_BRAAE</name>
<dbReference type="Pfam" id="PF24546">
    <property type="entry name" value="Ig_TPPC8_3rd"/>
    <property type="match status" value="1"/>
</dbReference>
<dbReference type="Proteomes" id="UP001154078">
    <property type="component" value="Chromosome 8"/>
</dbReference>
<feature type="domain" description="TPPC8 first Ig-like" evidence="3">
    <location>
        <begin position="686"/>
        <end position="885"/>
    </location>
</feature>
<gene>
    <name evidence="5" type="ORF">MELIAE_LOCUS11281</name>
</gene>
<accession>A0A9P0BF16</accession>
<dbReference type="OrthoDB" id="203724at2759"/>